<proteinExistence type="predicted"/>
<comment type="caution">
    <text evidence="2">The sequence shown here is derived from an EMBL/GenBank/DDBJ whole genome shotgun (WGS) entry which is preliminary data.</text>
</comment>
<reference evidence="2 3" key="1">
    <citation type="submission" date="2024-06" db="EMBL/GenBank/DDBJ databases">
        <title>Draft genome sequence of Helicobacter trogontum NHP16-4001.</title>
        <authorList>
            <person name="Rimbara E."/>
            <person name="Suzuki M."/>
        </authorList>
    </citation>
    <scope>NUCLEOTIDE SEQUENCE [LARGE SCALE GENOMIC DNA]</scope>
    <source>
        <strain evidence="2 3">NHP16-4001</strain>
    </source>
</reference>
<dbReference type="RefSeq" id="WP_369607780.1">
    <property type="nucleotide sequence ID" value="NZ_BAAFHN010000061.1"/>
</dbReference>
<name>A0ABQ0D6K9_9HELI</name>
<gene>
    <name evidence="2" type="ORF">NHP164001_18060</name>
</gene>
<evidence type="ECO:0000313" key="2">
    <source>
        <dbReference type="EMBL" id="GAB0173784.1"/>
    </source>
</evidence>
<protein>
    <submittedName>
        <fullName evidence="2">Uncharacterized protein</fullName>
    </submittedName>
</protein>
<evidence type="ECO:0000313" key="3">
    <source>
        <dbReference type="Proteomes" id="UP001562457"/>
    </source>
</evidence>
<feature type="compositionally biased region" description="Basic and acidic residues" evidence="1">
    <location>
        <begin position="28"/>
        <end position="37"/>
    </location>
</feature>
<evidence type="ECO:0000256" key="1">
    <source>
        <dbReference type="SAM" id="MobiDB-lite"/>
    </source>
</evidence>
<organism evidence="2 3">
    <name type="scientific">Helicobacter trogontum</name>
    <dbReference type="NCBI Taxonomy" id="50960"/>
    <lineage>
        <taxon>Bacteria</taxon>
        <taxon>Pseudomonadati</taxon>
        <taxon>Campylobacterota</taxon>
        <taxon>Epsilonproteobacteria</taxon>
        <taxon>Campylobacterales</taxon>
        <taxon>Helicobacteraceae</taxon>
        <taxon>Helicobacter</taxon>
    </lineage>
</organism>
<keyword evidence="3" id="KW-1185">Reference proteome</keyword>
<feature type="region of interest" description="Disordered" evidence="1">
    <location>
        <begin position="1"/>
        <end position="38"/>
    </location>
</feature>
<dbReference type="Proteomes" id="UP001562457">
    <property type="component" value="Unassembled WGS sequence"/>
</dbReference>
<dbReference type="EMBL" id="BAAFHN010000061">
    <property type="protein sequence ID" value="GAB0173784.1"/>
    <property type="molecule type" value="Genomic_DNA"/>
</dbReference>
<feature type="compositionally biased region" description="Polar residues" evidence="1">
    <location>
        <begin position="12"/>
        <end position="26"/>
    </location>
</feature>
<accession>A0ABQ0D6K9</accession>
<sequence>MIQPTKKAISKGSPQQSLQNTDLNSKNAKKEKNEGIHSTRTLSVIMWIRPSL</sequence>